<feature type="transmembrane region" description="Helical" evidence="7">
    <location>
        <begin position="12"/>
        <end position="31"/>
    </location>
</feature>
<keyword evidence="3" id="KW-1003">Cell membrane</keyword>
<evidence type="ECO:0000256" key="5">
    <source>
        <dbReference type="ARBA" id="ARBA00022989"/>
    </source>
</evidence>
<dbReference type="RefSeq" id="WP_013960724.1">
    <property type="nucleotide sequence ID" value="NC_015730.1"/>
</dbReference>
<comment type="similarity">
    <text evidence="7">Belongs to the TRAP transporter small permease family.</text>
</comment>
<sequence>MYNTLLARLTTTSRIAVWIGGSMMLFAAFMVSIDVLCRKFFGISLAGSDEISGYLFAISTAFAFPFALLQKANVRIDVGYQMFPRIGRALLDILGLSLLTFFVVIVTWRALLMVSVTWENNSHSITPLHTPLIIPQGLWVLGWCLFCFTLFVVLYGMISALVRGRFDTLHALGGATSMEEEIKEETSGLLDDPSTARRD</sequence>
<reference evidence="9 10" key="1">
    <citation type="journal article" date="2011" name="BMC Genomics">
        <title>Comparative genome analysis and genome-guided physiological analysis of Roseobacter litoralis.</title>
        <authorList>
            <person name="Kalhoefer D."/>
            <person name="Thole S."/>
            <person name="Voget S."/>
            <person name="Lehmann R."/>
            <person name="Liesegang H."/>
            <person name="Wollher A."/>
            <person name="Daniel R."/>
            <person name="Simon M."/>
            <person name="Brinkhoff T."/>
        </authorList>
    </citation>
    <scope>NUCLEOTIDE SEQUENCE [LARGE SCALE GENOMIC DNA]</scope>
    <source>
        <strain evidence="10">ATCC 49566 / DSM 6996 / JCM 21268 / NBRC 15278 / OCh 149</strain>
    </source>
</reference>
<comment type="function">
    <text evidence="7">Part of the tripartite ATP-independent periplasmic (TRAP) transport system.</text>
</comment>
<accession>F7ZLC4</accession>
<feature type="transmembrane region" description="Helical" evidence="7">
    <location>
        <begin position="51"/>
        <end position="69"/>
    </location>
</feature>
<dbReference type="Proteomes" id="UP000001353">
    <property type="component" value="Chromosome"/>
</dbReference>
<organism evidence="9 10">
    <name type="scientific">Roseobacter litoralis (strain ATCC 49566 / DSM 6996 / JCM 21268 / NBRC 15278 / OCh 149)</name>
    <dbReference type="NCBI Taxonomy" id="391595"/>
    <lineage>
        <taxon>Bacteria</taxon>
        <taxon>Pseudomonadati</taxon>
        <taxon>Pseudomonadota</taxon>
        <taxon>Alphaproteobacteria</taxon>
        <taxon>Rhodobacterales</taxon>
        <taxon>Roseobacteraceae</taxon>
        <taxon>Roseobacter</taxon>
    </lineage>
</organism>
<proteinExistence type="inferred from homology"/>
<dbReference type="eggNOG" id="COG3090">
    <property type="taxonomic scope" value="Bacteria"/>
</dbReference>
<evidence type="ECO:0000256" key="2">
    <source>
        <dbReference type="ARBA" id="ARBA00022448"/>
    </source>
</evidence>
<feature type="transmembrane region" description="Helical" evidence="7">
    <location>
        <begin position="90"/>
        <end position="118"/>
    </location>
</feature>
<evidence type="ECO:0000259" key="8">
    <source>
        <dbReference type="Pfam" id="PF04290"/>
    </source>
</evidence>
<comment type="subcellular location">
    <subcellularLocation>
        <location evidence="7">Cell inner membrane</location>
        <topology evidence="7">Multi-pass membrane protein</topology>
    </subcellularLocation>
    <subcellularLocation>
        <location evidence="1">Cell membrane</location>
        <topology evidence="1">Multi-pass membrane protein</topology>
    </subcellularLocation>
</comment>
<dbReference type="GO" id="GO:0022857">
    <property type="term" value="F:transmembrane transporter activity"/>
    <property type="evidence" value="ECO:0007669"/>
    <property type="project" value="UniProtKB-UniRule"/>
</dbReference>
<dbReference type="InterPro" id="IPR055348">
    <property type="entry name" value="DctQ"/>
</dbReference>
<evidence type="ECO:0000256" key="1">
    <source>
        <dbReference type="ARBA" id="ARBA00004651"/>
    </source>
</evidence>
<dbReference type="STRING" id="391595.RLO149_c007570"/>
<keyword evidence="4 7" id="KW-0812">Transmembrane</keyword>
<keyword evidence="10" id="KW-1185">Reference proteome</keyword>
<dbReference type="Pfam" id="PF04290">
    <property type="entry name" value="DctQ"/>
    <property type="match status" value="1"/>
</dbReference>
<keyword evidence="5 7" id="KW-1133">Transmembrane helix</keyword>
<dbReference type="HOGENOM" id="CLU_086356_1_0_5"/>
<evidence type="ECO:0000256" key="7">
    <source>
        <dbReference type="RuleBase" id="RU369079"/>
    </source>
</evidence>
<dbReference type="EMBL" id="CP002623">
    <property type="protein sequence ID" value="AEI92784.1"/>
    <property type="molecule type" value="Genomic_DNA"/>
</dbReference>
<keyword evidence="6 7" id="KW-0472">Membrane</keyword>
<dbReference type="GO" id="GO:0005886">
    <property type="term" value="C:plasma membrane"/>
    <property type="evidence" value="ECO:0007669"/>
    <property type="project" value="UniProtKB-SubCell"/>
</dbReference>
<comment type="subunit">
    <text evidence="7">The complex comprises the extracytoplasmic solute receptor protein and the two transmembrane proteins.</text>
</comment>
<feature type="domain" description="Tripartite ATP-independent periplasmic transporters DctQ component" evidence="8">
    <location>
        <begin position="29"/>
        <end position="156"/>
    </location>
</feature>
<evidence type="ECO:0000256" key="3">
    <source>
        <dbReference type="ARBA" id="ARBA00022475"/>
    </source>
</evidence>
<dbReference type="AlphaFoldDB" id="F7ZLC4"/>
<keyword evidence="7" id="KW-0997">Cell inner membrane</keyword>
<evidence type="ECO:0000256" key="6">
    <source>
        <dbReference type="ARBA" id="ARBA00023136"/>
    </source>
</evidence>
<name>F7ZLC4_ROSLO</name>
<gene>
    <name evidence="9" type="ordered locus">RLO149_c007570</name>
</gene>
<evidence type="ECO:0000313" key="10">
    <source>
        <dbReference type="Proteomes" id="UP000001353"/>
    </source>
</evidence>
<dbReference type="KEGG" id="rli:RLO149_c007570"/>
<evidence type="ECO:0000256" key="4">
    <source>
        <dbReference type="ARBA" id="ARBA00022692"/>
    </source>
</evidence>
<protein>
    <recommendedName>
        <fullName evidence="7">TRAP transporter small permease protein</fullName>
    </recommendedName>
</protein>
<feature type="transmembrane region" description="Helical" evidence="7">
    <location>
        <begin position="138"/>
        <end position="162"/>
    </location>
</feature>
<keyword evidence="2 7" id="KW-0813">Transport</keyword>
<evidence type="ECO:0000313" key="9">
    <source>
        <dbReference type="EMBL" id="AEI92784.1"/>
    </source>
</evidence>
<dbReference type="OrthoDB" id="6160477at2"/>